<proteinExistence type="predicted"/>
<dbReference type="Proteomes" id="UP000797356">
    <property type="component" value="Chromosome 12"/>
</dbReference>
<evidence type="ECO:0000313" key="2">
    <source>
        <dbReference type="EMBL" id="KAG1365020.1"/>
    </source>
</evidence>
<reference evidence="2" key="1">
    <citation type="journal article" date="2017" name="Gigascience">
        <title>The genome draft of coconut (Cocos nucifera).</title>
        <authorList>
            <person name="Xiao Y."/>
            <person name="Xu P."/>
            <person name="Fan H."/>
            <person name="Baudouin L."/>
            <person name="Xia W."/>
            <person name="Bocs S."/>
            <person name="Xu J."/>
            <person name="Li Q."/>
            <person name="Guo A."/>
            <person name="Zhou L."/>
            <person name="Li J."/>
            <person name="Wu Y."/>
            <person name="Ma Z."/>
            <person name="Armero A."/>
            <person name="Issali A.E."/>
            <person name="Liu N."/>
            <person name="Peng M."/>
            <person name="Yang Y."/>
        </authorList>
    </citation>
    <scope>NUCLEOTIDE SEQUENCE</scope>
    <source>
        <tissue evidence="2">Spear leaf of Hainan Tall coconut</tissue>
    </source>
</reference>
<gene>
    <name evidence="2" type="ORF">COCNU_12G000200</name>
</gene>
<evidence type="ECO:0000256" key="1">
    <source>
        <dbReference type="SAM" id="MobiDB-lite"/>
    </source>
</evidence>
<feature type="region of interest" description="Disordered" evidence="1">
    <location>
        <begin position="1"/>
        <end position="24"/>
    </location>
</feature>
<dbReference type="AlphaFoldDB" id="A0A8K0IQJ0"/>
<organism evidence="2 3">
    <name type="scientific">Cocos nucifera</name>
    <name type="common">Coconut palm</name>
    <dbReference type="NCBI Taxonomy" id="13894"/>
    <lineage>
        <taxon>Eukaryota</taxon>
        <taxon>Viridiplantae</taxon>
        <taxon>Streptophyta</taxon>
        <taxon>Embryophyta</taxon>
        <taxon>Tracheophyta</taxon>
        <taxon>Spermatophyta</taxon>
        <taxon>Magnoliopsida</taxon>
        <taxon>Liliopsida</taxon>
        <taxon>Arecaceae</taxon>
        <taxon>Arecoideae</taxon>
        <taxon>Cocoseae</taxon>
        <taxon>Attaleinae</taxon>
        <taxon>Cocos</taxon>
    </lineage>
</organism>
<comment type="caution">
    <text evidence="2">The sequence shown here is derived from an EMBL/GenBank/DDBJ whole genome shotgun (WGS) entry which is preliminary data.</text>
</comment>
<keyword evidence="3" id="KW-1185">Reference proteome</keyword>
<feature type="compositionally biased region" description="Basic and acidic residues" evidence="1">
    <location>
        <begin position="1"/>
        <end position="12"/>
    </location>
</feature>
<name>A0A8K0IQJ0_COCNU</name>
<evidence type="ECO:0000313" key="3">
    <source>
        <dbReference type="Proteomes" id="UP000797356"/>
    </source>
</evidence>
<dbReference type="EMBL" id="CM017883">
    <property type="protein sequence ID" value="KAG1365020.1"/>
    <property type="molecule type" value="Genomic_DNA"/>
</dbReference>
<reference evidence="2" key="2">
    <citation type="submission" date="2019-07" db="EMBL/GenBank/DDBJ databases">
        <authorList>
            <person name="Yang Y."/>
            <person name="Bocs S."/>
            <person name="Baudouin L."/>
        </authorList>
    </citation>
    <scope>NUCLEOTIDE SEQUENCE</scope>
    <source>
        <tissue evidence="2">Spear leaf of Hainan Tall coconut</tissue>
    </source>
</reference>
<sequence>MGKRKLATDEGSSRVAKKKRPSVSMVAAAHPTDLPLIAAGSTDAPSIEVSSMAGEAVAALAAPAPIEDTSVGIPSVVKEPNDDVIIIKAPIAPVEPAGFQAPSIPEDKSEDQQLVVTQVANDVSALDKEFWAYADTHKKWSN</sequence>
<protein>
    <submittedName>
        <fullName evidence="2">Uncharacterized protein</fullName>
    </submittedName>
</protein>
<accession>A0A8K0IQJ0</accession>